<accession>A0ABN2ZE32</accession>
<keyword evidence="2" id="KW-1185">Reference proteome</keyword>
<protein>
    <recommendedName>
        <fullName evidence="3">Lipoprotein LprG</fullName>
    </recommendedName>
</protein>
<name>A0ABN2ZE32_9ACTN</name>
<evidence type="ECO:0000313" key="1">
    <source>
        <dbReference type="EMBL" id="GAA2140631.1"/>
    </source>
</evidence>
<organism evidence="1 2">
    <name type="scientific">Kitasatospora kazusensis</name>
    <dbReference type="NCBI Taxonomy" id="407974"/>
    <lineage>
        <taxon>Bacteria</taxon>
        <taxon>Bacillati</taxon>
        <taxon>Actinomycetota</taxon>
        <taxon>Actinomycetes</taxon>
        <taxon>Kitasatosporales</taxon>
        <taxon>Streptomycetaceae</taxon>
        <taxon>Kitasatospora</taxon>
    </lineage>
</organism>
<sequence length="305" mass="30979">MPGTGPEGVVSIVKSPKHPATAKPLPQAARAATAVAVLAAALTACGGASQPSSVSADQLSADPLTAVRSAADITGRTGSIHATTQLTTEAGDKKTSFTGAGGYDYVQRIGKLEVDVPAGSPASGKITEVLLPGIVYLQNSAAKIPEGKWVKLDVRQLPDGNLVSTGATDPASATGALRGVQKAELVGSETADGLELKHYKGTLDLAKAAEATGGRAADGLRMAAQTFTVKDVPYEVWLDQQGRVHKVVENFGFAGVAGSKDPKDLVKVVSTVTLADFGKPVDVVEPSAADLYTVPSQSPSAAAAK</sequence>
<proteinExistence type="predicted"/>
<dbReference type="SUPFAM" id="SSF89392">
    <property type="entry name" value="Prokaryotic lipoproteins and lipoprotein localization factors"/>
    <property type="match status" value="1"/>
</dbReference>
<evidence type="ECO:0008006" key="3">
    <source>
        <dbReference type="Google" id="ProtNLM"/>
    </source>
</evidence>
<gene>
    <name evidence="1" type="ORF">GCM10009760_23960</name>
</gene>
<comment type="caution">
    <text evidence="1">The sequence shown here is derived from an EMBL/GenBank/DDBJ whole genome shotgun (WGS) entry which is preliminary data.</text>
</comment>
<reference evidence="1 2" key="1">
    <citation type="journal article" date="2019" name="Int. J. Syst. Evol. Microbiol.">
        <title>The Global Catalogue of Microorganisms (GCM) 10K type strain sequencing project: providing services to taxonomists for standard genome sequencing and annotation.</title>
        <authorList>
            <consortium name="The Broad Institute Genomics Platform"/>
            <consortium name="The Broad Institute Genome Sequencing Center for Infectious Disease"/>
            <person name="Wu L."/>
            <person name="Ma J."/>
        </authorList>
    </citation>
    <scope>NUCLEOTIDE SEQUENCE [LARGE SCALE GENOMIC DNA]</scope>
    <source>
        <strain evidence="1 2">JCM 14560</strain>
    </source>
</reference>
<dbReference type="Gene3D" id="2.50.20.20">
    <property type="match status" value="1"/>
</dbReference>
<evidence type="ECO:0000313" key="2">
    <source>
        <dbReference type="Proteomes" id="UP001422759"/>
    </source>
</evidence>
<dbReference type="Proteomes" id="UP001422759">
    <property type="component" value="Unassembled WGS sequence"/>
</dbReference>
<dbReference type="InterPro" id="IPR029046">
    <property type="entry name" value="LolA/LolB/LppX"/>
</dbReference>
<dbReference type="EMBL" id="BAAANT010000010">
    <property type="protein sequence ID" value="GAA2140631.1"/>
    <property type="molecule type" value="Genomic_DNA"/>
</dbReference>